<dbReference type="RefSeq" id="WP_153347251.1">
    <property type="nucleotide sequence ID" value="NZ_WIVE01000163.1"/>
</dbReference>
<evidence type="ECO:0000313" key="4">
    <source>
        <dbReference type="Proteomes" id="UP000434582"/>
    </source>
</evidence>
<dbReference type="PANTHER" id="PTHR47515">
    <property type="entry name" value="LOW CALCIUM RESPONSE LOCUS PROTEIN T"/>
    <property type="match status" value="1"/>
</dbReference>
<evidence type="ECO:0000313" key="3">
    <source>
        <dbReference type="EMBL" id="MQX38618.1"/>
    </source>
</evidence>
<feature type="non-terminal residue" evidence="3">
    <location>
        <position position="264"/>
    </location>
</feature>
<organism evidence="3 4">
    <name type="scientific">Roseospira navarrensis</name>
    <dbReference type="NCBI Taxonomy" id="140058"/>
    <lineage>
        <taxon>Bacteria</taxon>
        <taxon>Pseudomonadati</taxon>
        <taxon>Pseudomonadota</taxon>
        <taxon>Alphaproteobacteria</taxon>
        <taxon>Rhodospirillales</taxon>
        <taxon>Rhodospirillaceae</taxon>
        <taxon>Roseospira</taxon>
    </lineage>
</organism>
<dbReference type="GO" id="GO:0015074">
    <property type="term" value="P:DNA integration"/>
    <property type="evidence" value="ECO:0007669"/>
    <property type="project" value="InterPro"/>
</dbReference>
<dbReference type="Proteomes" id="UP000434582">
    <property type="component" value="Unassembled WGS sequence"/>
</dbReference>
<dbReference type="InterPro" id="IPR036397">
    <property type="entry name" value="RNaseH_sf"/>
</dbReference>
<dbReference type="InterPro" id="IPR012337">
    <property type="entry name" value="RNaseH-like_sf"/>
</dbReference>
<feature type="region of interest" description="Disordered" evidence="1">
    <location>
        <begin position="121"/>
        <end position="141"/>
    </location>
</feature>
<reference evidence="3 4" key="1">
    <citation type="submission" date="2019-10" db="EMBL/GenBank/DDBJ databases">
        <title>Draft whole-genome sequence of the purple nonsulfur photosynthetic bacterium Roseospira navarrensis DSM 15114.</title>
        <authorList>
            <person name="Kyndt J.A."/>
            <person name="Meyer T.E."/>
        </authorList>
    </citation>
    <scope>NUCLEOTIDE SEQUENCE [LARGE SCALE GENOMIC DNA]</scope>
    <source>
        <strain evidence="3 4">DSM 15114</strain>
    </source>
</reference>
<dbReference type="Gene3D" id="3.30.420.10">
    <property type="entry name" value="Ribonuclease H-like superfamily/Ribonuclease H"/>
    <property type="match status" value="1"/>
</dbReference>
<gene>
    <name evidence="3" type="ORF">GHC57_19100</name>
</gene>
<feature type="domain" description="Integrase catalytic" evidence="2">
    <location>
        <begin position="140"/>
        <end position="264"/>
    </location>
</feature>
<dbReference type="PROSITE" id="PS50994">
    <property type="entry name" value="INTEGRASE"/>
    <property type="match status" value="1"/>
</dbReference>
<dbReference type="GO" id="GO:0003676">
    <property type="term" value="F:nucleic acid binding"/>
    <property type="evidence" value="ECO:0007669"/>
    <property type="project" value="InterPro"/>
</dbReference>
<proteinExistence type="predicted"/>
<evidence type="ECO:0000256" key="1">
    <source>
        <dbReference type="SAM" id="MobiDB-lite"/>
    </source>
</evidence>
<dbReference type="PANTHER" id="PTHR47515:SF2">
    <property type="entry name" value="INTEGRASE CORE DOMAIN PROTEIN"/>
    <property type="match status" value="1"/>
</dbReference>
<dbReference type="SUPFAM" id="SSF46689">
    <property type="entry name" value="Homeodomain-like"/>
    <property type="match status" value="1"/>
</dbReference>
<dbReference type="AlphaFoldDB" id="A0A7X2D551"/>
<dbReference type="InterPro" id="IPR036388">
    <property type="entry name" value="WH-like_DNA-bd_sf"/>
</dbReference>
<dbReference type="InterPro" id="IPR009057">
    <property type="entry name" value="Homeodomain-like_sf"/>
</dbReference>
<comment type="caution">
    <text evidence="3">The sequence shown here is derived from an EMBL/GenBank/DDBJ whole genome shotgun (WGS) entry which is preliminary data.</text>
</comment>
<protein>
    <submittedName>
        <fullName evidence="3">DDE-type integrase/transposase/recombinase</fullName>
    </submittedName>
</protein>
<accession>A0A7X2D551</accession>
<dbReference type="Pfam" id="PF13565">
    <property type="entry name" value="HTH_32"/>
    <property type="match status" value="1"/>
</dbReference>
<evidence type="ECO:0000259" key="2">
    <source>
        <dbReference type="PROSITE" id="PS50994"/>
    </source>
</evidence>
<sequence length="264" mass="29718">MPFAETSAMDLRVQFVAACLAGEETMTELCALYGISRKTGYKWLSRYRSEGPSGLEDRSRAPLHPGWSIEDEIAARLTEVRRAHPFWGPRKVLGYLRARDPSITWPAASTVGDLFRREGLSEPRRRRRSRAPVGESPLTPSDEPNRVWCADFKGWFRTQDNTRCDPLTVTDNHSRYLLACEIVAPTGAGVRPVLDRLFREHGLPEVFRTDNGTPFAAPRGVAGLGRLSVELIKLGIKVEWIEPGCPQQNGRHERMHRTLKAETA</sequence>
<dbReference type="OrthoDB" id="7362268at2"/>
<dbReference type="InterPro" id="IPR001584">
    <property type="entry name" value="Integrase_cat-core"/>
</dbReference>
<dbReference type="Gene3D" id="1.10.10.10">
    <property type="entry name" value="Winged helix-like DNA-binding domain superfamily/Winged helix DNA-binding domain"/>
    <property type="match status" value="1"/>
</dbReference>
<dbReference type="EMBL" id="WIVE01000163">
    <property type="protein sequence ID" value="MQX38618.1"/>
    <property type="molecule type" value="Genomic_DNA"/>
</dbReference>
<name>A0A7X2D551_9PROT</name>
<dbReference type="SUPFAM" id="SSF53098">
    <property type="entry name" value="Ribonuclease H-like"/>
    <property type="match status" value="1"/>
</dbReference>
<dbReference type="Pfam" id="PF00665">
    <property type="entry name" value="rve"/>
    <property type="match status" value="1"/>
</dbReference>
<keyword evidence="4" id="KW-1185">Reference proteome</keyword>